<evidence type="ECO:0008006" key="5">
    <source>
        <dbReference type="Google" id="ProtNLM"/>
    </source>
</evidence>
<sequence length="147" mass="15887">MSCWASAFAFSGPSFSSSCFSLSLWAVFFLCPQAAGSPSIRESDVELTAGAVAGDKDRAGTHETGPRTQSVRFANARERRGLESGVWGQARPTTTQHGHGQNPEMLEIPMRLAGGTERNGGVSKTEGRPERWLRSRTLARSMAGWVE</sequence>
<organism evidence="3 4">
    <name type="scientific">Podospora appendiculata</name>
    <dbReference type="NCBI Taxonomy" id="314037"/>
    <lineage>
        <taxon>Eukaryota</taxon>
        <taxon>Fungi</taxon>
        <taxon>Dikarya</taxon>
        <taxon>Ascomycota</taxon>
        <taxon>Pezizomycotina</taxon>
        <taxon>Sordariomycetes</taxon>
        <taxon>Sordariomycetidae</taxon>
        <taxon>Sordariales</taxon>
        <taxon>Podosporaceae</taxon>
        <taxon>Podospora</taxon>
    </lineage>
</organism>
<reference evidence="3" key="1">
    <citation type="journal article" date="2023" name="Mol. Phylogenet. Evol.">
        <title>Genome-scale phylogeny and comparative genomics of the fungal order Sordariales.</title>
        <authorList>
            <person name="Hensen N."/>
            <person name="Bonometti L."/>
            <person name="Westerberg I."/>
            <person name="Brannstrom I.O."/>
            <person name="Guillou S."/>
            <person name="Cros-Aarteil S."/>
            <person name="Calhoun S."/>
            <person name="Haridas S."/>
            <person name="Kuo A."/>
            <person name="Mondo S."/>
            <person name="Pangilinan J."/>
            <person name="Riley R."/>
            <person name="LaButti K."/>
            <person name="Andreopoulos B."/>
            <person name="Lipzen A."/>
            <person name="Chen C."/>
            <person name="Yan M."/>
            <person name="Daum C."/>
            <person name="Ng V."/>
            <person name="Clum A."/>
            <person name="Steindorff A."/>
            <person name="Ohm R.A."/>
            <person name="Martin F."/>
            <person name="Silar P."/>
            <person name="Natvig D.O."/>
            <person name="Lalanne C."/>
            <person name="Gautier V."/>
            <person name="Ament-Velasquez S.L."/>
            <person name="Kruys A."/>
            <person name="Hutchinson M.I."/>
            <person name="Powell A.J."/>
            <person name="Barry K."/>
            <person name="Miller A.N."/>
            <person name="Grigoriev I.V."/>
            <person name="Debuchy R."/>
            <person name="Gladieux P."/>
            <person name="Hiltunen Thoren M."/>
            <person name="Johannesson H."/>
        </authorList>
    </citation>
    <scope>NUCLEOTIDE SEQUENCE</scope>
    <source>
        <strain evidence="3">CBS 314.62</strain>
    </source>
</reference>
<feature type="signal peptide" evidence="2">
    <location>
        <begin position="1"/>
        <end position="36"/>
    </location>
</feature>
<feature type="compositionally biased region" description="Basic and acidic residues" evidence="1">
    <location>
        <begin position="54"/>
        <end position="65"/>
    </location>
</feature>
<proteinExistence type="predicted"/>
<name>A0AAE1CI95_9PEZI</name>
<keyword evidence="4" id="KW-1185">Reference proteome</keyword>
<evidence type="ECO:0000256" key="2">
    <source>
        <dbReference type="SAM" id="SignalP"/>
    </source>
</evidence>
<feature type="region of interest" description="Disordered" evidence="1">
    <location>
        <begin position="51"/>
        <end position="103"/>
    </location>
</feature>
<reference evidence="3" key="2">
    <citation type="submission" date="2023-06" db="EMBL/GenBank/DDBJ databases">
        <authorList>
            <consortium name="Lawrence Berkeley National Laboratory"/>
            <person name="Haridas S."/>
            <person name="Hensen N."/>
            <person name="Bonometti L."/>
            <person name="Westerberg I."/>
            <person name="Brannstrom I.O."/>
            <person name="Guillou S."/>
            <person name="Cros-Aarteil S."/>
            <person name="Calhoun S."/>
            <person name="Kuo A."/>
            <person name="Mondo S."/>
            <person name="Pangilinan J."/>
            <person name="Riley R."/>
            <person name="Labutti K."/>
            <person name="Andreopoulos B."/>
            <person name="Lipzen A."/>
            <person name="Chen C."/>
            <person name="Yanf M."/>
            <person name="Daum C."/>
            <person name="Ng V."/>
            <person name="Clum A."/>
            <person name="Steindorff A."/>
            <person name="Ohm R."/>
            <person name="Martin F."/>
            <person name="Silar P."/>
            <person name="Natvig D."/>
            <person name="Lalanne C."/>
            <person name="Gautier V."/>
            <person name="Ament-Velasquez S.L."/>
            <person name="Kruys A."/>
            <person name="Hutchinson M.I."/>
            <person name="Powell A.J."/>
            <person name="Barry K."/>
            <person name="Miller A.N."/>
            <person name="Grigoriev I.V."/>
            <person name="Debuchy R."/>
            <person name="Gladieux P."/>
            <person name="Thoren M.H."/>
            <person name="Johannesson H."/>
        </authorList>
    </citation>
    <scope>NUCLEOTIDE SEQUENCE</scope>
    <source>
        <strain evidence="3">CBS 314.62</strain>
    </source>
</reference>
<dbReference type="EMBL" id="JAULSO010000001">
    <property type="protein sequence ID" value="KAK3695334.1"/>
    <property type="molecule type" value="Genomic_DNA"/>
</dbReference>
<evidence type="ECO:0000313" key="4">
    <source>
        <dbReference type="Proteomes" id="UP001270362"/>
    </source>
</evidence>
<evidence type="ECO:0000256" key="1">
    <source>
        <dbReference type="SAM" id="MobiDB-lite"/>
    </source>
</evidence>
<comment type="caution">
    <text evidence="3">The sequence shown here is derived from an EMBL/GenBank/DDBJ whole genome shotgun (WGS) entry which is preliminary data.</text>
</comment>
<gene>
    <name evidence="3" type="ORF">B0T22DRAFT_102505</name>
</gene>
<dbReference type="Proteomes" id="UP001270362">
    <property type="component" value="Unassembled WGS sequence"/>
</dbReference>
<feature type="chain" id="PRO_5042165653" description="Secreted protein" evidence="2">
    <location>
        <begin position="37"/>
        <end position="147"/>
    </location>
</feature>
<accession>A0AAE1CI95</accession>
<evidence type="ECO:0000313" key="3">
    <source>
        <dbReference type="EMBL" id="KAK3695334.1"/>
    </source>
</evidence>
<protein>
    <recommendedName>
        <fullName evidence="5">Secreted protein</fullName>
    </recommendedName>
</protein>
<keyword evidence="2" id="KW-0732">Signal</keyword>
<dbReference type="AlphaFoldDB" id="A0AAE1CI95"/>